<comment type="catalytic activity">
    <reaction evidence="1">
        <text>5-oxo-L-proline + ATP + 2 H2O = L-glutamate + ADP + phosphate + H(+)</text>
        <dbReference type="Rhea" id="RHEA:10348"/>
        <dbReference type="ChEBI" id="CHEBI:15377"/>
        <dbReference type="ChEBI" id="CHEBI:15378"/>
        <dbReference type="ChEBI" id="CHEBI:29985"/>
        <dbReference type="ChEBI" id="CHEBI:30616"/>
        <dbReference type="ChEBI" id="CHEBI:43474"/>
        <dbReference type="ChEBI" id="CHEBI:58402"/>
        <dbReference type="ChEBI" id="CHEBI:456216"/>
        <dbReference type="EC" id="3.5.2.9"/>
    </reaction>
</comment>
<dbReference type="NCBIfam" id="NF003814">
    <property type="entry name" value="PRK05406.1-3"/>
    <property type="match status" value="1"/>
</dbReference>
<comment type="similarity">
    <text evidence="1">Belongs to the LamB/PxpA family.</text>
</comment>
<evidence type="ECO:0000313" key="3">
    <source>
        <dbReference type="Proteomes" id="UP000199643"/>
    </source>
</evidence>
<dbReference type="EMBL" id="FNCH01000001">
    <property type="protein sequence ID" value="SDF67923.1"/>
    <property type="molecule type" value="Genomic_DNA"/>
</dbReference>
<dbReference type="GO" id="GO:0017168">
    <property type="term" value="F:5-oxoprolinase (ATP-hydrolyzing) activity"/>
    <property type="evidence" value="ECO:0007669"/>
    <property type="project" value="UniProtKB-UniRule"/>
</dbReference>
<keyword evidence="1" id="KW-0067">ATP-binding</keyword>
<dbReference type="PANTHER" id="PTHR30292:SF0">
    <property type="entry name" value="5-OXOPROLINASE SUBUNIT A"/>
    <property type="match status" value="1"/>
</dbReference>
<evidence type="ECO:0000256" key="1">
    <source>
        <dbReference type="HAMAP-Rule" id="MF_00691"/>
    </source>
</evidence>
<proteinExistence type="inferred from homology"/>
<accession>A0A1G7N1J8</accession>
<dbReference type="Proteomes" id="UP000199643">
    <property type="component" value="Unassembled WGS sequence"/>
</dbReference>
<dbReference type="InterPro" id="IPR005501">
    <property type="entry name" value="LamB/YcsF/PxpA-like"/>
</dbReference>
<protein>
    <recommendedName>
        <fullName evidence="1">5-oxoprolinase subunit A</fullName>
        <shortName evidence="1">5-OPase subunit A</shortName>
        <ecNumber evidence="1">3.5.2.9</ecNumber>
    </recommendedName>
    <alternativeName>
        <fullName evidence="1">5-oxoprolinase (ATP-hydrolyzing) subunit A</fullName>
    </alternativeName>
</protein>
<comment type="function">
    <text evidence="1">Catalyzes the cleavage of 5-oxoproline to form L-glutamate coupled to the hydrolysis of ATP to ADP and inorganic phosphate.</text>
</comment>
<dbReference type="STRING" id="405671.SAMN05421827_101179"/>
<reference evidence="3" key="1">
    <citation type="submission" date="2016-10" db="EMBL/GenBank/DDBJ databases">
        <authorList>
            <person name="Varghese N."/>
            <person name="Submissions S."/>
        </authorList>
    </citation>
    <scope>NUCLEOTIDE SEQUENCE [LARGE SCALE GENOMIC DNA]</scope>
    <source>
        <strain evidence="3">DSM 17933</strain>
    </source>
</reference>
<dbReference type="NCBIfam" id="NF003816">
    <property type="entry name" value="PRK05406.1-5"/>
    <property type="match status" value="1"/>
</dbReference>
<dbReference type="PANTHER" id="PTHR30292">
    <property type="entry name" value="UNCHARACTERIZED PROTEIN YBGL-RELATED"/>
    <property type="match status" value="1"/>
</dbReference>
<gene>
    <name evidence="1" type="primary">pxpA</name>
    <name evidence="2" type="ORF">SAMN05421827_101179</name>
</gene>
<dbReference type="EC" id="3.5.2.9" evidence="1"/>
<comment type="subunit">
    <text evidence="1">Forms a complex composed of PxpA, PxpB and PxpC.</text>
</comment>
<name>A0A1G7N1J8_9SPHI</name>
<organism evidence="2 3">
    <name type="scientific">Pedobacter terrae</name>
    <dbReference type="NCBI Taxonomy" id="405671"/>
    <lineage>
        <taxon>Bacteria</taxon>
        <taxon>Pseudomonadati</taxon>
        <taxon>Bacteroidota</taxon>
        <taxon>Sphingobacteriia</taxon>
        <taxon>Sphingobacteriales</taxon>
        <taxon>Sphingobacteriaceae</taxon>
        <taxon>Pedobacter</taxon>
    </lineage>
</organism>
<evidence type="ECO:0000313" key="2">
    <source>
        <dbReference type="EMBL" id="SDF67923.1"/>
    </source>
</evidence>
<keyword evidence="3" id="KW-1185">Reference proteome</keyword>
<dbReference type="OrthoDB" id="9773478at2"/>
<dbReference type="RefSeq" id="WP_090496165.1">
    <property type="nucleotide sequence ID" value="NZ_FNCH01000001.1"/>
</dbReference>
<keyword evidence="1" id="KW-0378">Hydrolase</keyword>
<dbReference type="GO" id="GO:0005524">
    <property type="term" value="F:ATP binding"/>
    <property type="evidence" value="ECO:0007669"/>
    <property type="project" value="UniProtKB-UniRule"/>
</dbReference>
<keyword evidence="1" id="KW-0547">Nucleotide-binding</keyword>
<dbReference type="Gene3D" id="3.20.20.370">
    <property type="entry name" value="Glycoside hydrolase/deacetylase"/>
    <property type="match status" value="1"/>
</dbReference>
<dbReference type="InterPro" id="IPR011330">
    <property type="entry name" value="Glyco_hydro/deAcase_b/a-brl"/>
</dbReference>
<dbReference type="CDD" id="cd10787">
    <property type="entry name" value="LamB_YcsF_like"/>
    <property type="match status" value="1"/>
</dbReference>
<dbReference type="GO" id="GO:0005975">
    <property type="term" value="P:carbohydrate metabolic process"/>
    <property type="evidence" value="ECO:0007669"/>
    <property type="project" value="InterPro"/>
</dbReference>
<dbReference type="HAMAP" id="MF_00691">
    <property type="entry name" value="PxpA"/>
    <property type="match status" value="1"/>
</dbReference>
<sequence length="253" mass="27045">MKMIDLNCDMGEAFGNYAMPNDEKLMDYISSANIACGFHAGDPAIMQQTVALAIKKGVAIGAHPGLPDLQGFGRREMKISPNEAYQLTLYQIGALSGFVKAAGSKLHHVKAHGALYNMAAKDIALAKAIVQAVFDFDPGLILYALAGSKMITEAEKYGLATASEVFADRSYQDDGLLTPRSADHALITNEADAVNQVLGFALKQEVKSVNGNRIAVKAETVCLHGDGEHAVEFAKLIANRLKKESIIIKAPAI</sequence>
<dbReference type="AlphaFoldDB" id="A0A1G7N1J8"/>
<dbReference type="Pfam" id="PF03746">
    <property type="entry name" value="LamB_YcsF"/>
    <property type="match status" value="1"/>
</dbReference>
<dbReference type="SUPFAM" id="SSF88713">
    <property type="entry name" value="Glycoside hydrolase/deacetylase"/>
    <property type="match status" value="1"/>
</dbReference>